<dbReference type="SUPFAM" id="SSF56112">
    <property type="entry name" value="Protein kinase-like (PK-like)"/>
    <property type="match status" value="1"/>
</dbReference>
<dbReference type="OrthoDB" id="543442at2759"/>
<dbReference type="GO" id="GO:0005886">
    <property type="term" value="C:plasma membrane"/>
    <property type="evidence" value="ECO:0007669"/>
    <property type="project" value="UniProtKB-SubCell"/>
</dbReference>
<dbReference type="Proteomes" id="UP000467841">
    <property type="component" value="Unassembled WGS sequence"/>
</dbReference>
<evidence type="ECO:0000256" key="5">
    <source>
        <dbReference type="ARBA" id="ARBA00022692"/>
    </source>
</evidence>
<evidence type="ECO:0000256" key="13">
    <source>
        <dbReference type="ARBA" id="ARBA00023180"/>
    </source>
</evidence>
<keyword evidence="12" id="KW-0675">Receptor</keyword>
<gene>
    <name evidence="15" type="ORF">MERR_LOCUS20954</name>
</gene>
<dbReference type="InterPro" id="IPR001245">
    <property type="entry name" value="Ser-Thr/Tyr_kinase_cat_dom"/>
</dbReference>
<proteinExistence type="inferred from homology"/>
<dbReference type="Pfam" id="PF07714">
    <property type="entry name" value="PK_Tyr_Ser-Thr"/>
    <property type="match status" value="1"/>
</dbReference>
<comment type="caution">
    <text evidence="15">The sequence shown here is derived from an EMBL/GenBank/DDBJ whole genome shotgun (WGS) entry which is preliminary data.</text>
</comment>
<evidence type="ECO:0000256" key="7">
    <source>
        <dbReference type="ARBA" id="ARBA00022734"/>
    </source>
</evidence>
<accession>A0A6D2J2G2</accession>
<dbReference type="EMBL" id="CACVBM020001137">
    <property type="protein sequence ID" value="CAA7033719.1"/>
    <property type="molecule type" value="Genomic_DNA"/>
</dbReference>
<evidence type="ECO:0000256" key="4">
    <source>
        <dbReference type="ARBA" id="ARBA00022475"/>
    </source>
</evidence>
<dbReference type="GO" id="GO:0002229">
    <property type="term" value="P:defense response to oomycetes"/>
    <property type="evidence" value="ECO:0007669"/>
    <property type="project" value="UniProtKB-ARBA"/>
</dbReference>
<reference evidence="15" key="1">
    <citation type="submission" date="2020-01" db="EMBL/GenBank/DDBJ databases">
        <authorList>
            <person name="Mishra B."/>
        </authorList>
    </citation>
    <scope>NUCLEOTIDE SEQUENCE [LARGE SCALE GENOMIC DNA]</scope>
</reference>
<dbReference type="GO" id="GO:0004672">
    <property type="term" value="F:protein kinase activity"/>
    <property type="evidence" value="ECO:0007669"/>
    <property type="project" value="InterPro"/>
</dbReference>
<evidence type="ECO:0000259" key="14">
    <source>
        <dbReference type="PROSITE" id="PS50011"/>
    </source>
</evidence>
<keyword evidence="9" id="KW-0067">ATP-binding</keyword>
<evidence type="ECO:0000256" key="6">
    <source>
        <dbReference type="ARBA" id="ARBA00022729"/>
    </source>
</evidence>
<dbReference type="InterPro" id="IPR000719">
    <property type="entry name" value="Prot_kinase_dom"/>
</dbReference>
<keyword evidence="5" id="KW-0812">Transmembrane</keyword>
<dbReference type="PROSITE" id="PS50011">
    <property type="entry name" value="PROTEIN_KINASE_DOM"/>
    <property type="match status" value="1"/>
</dbReference>
<comment type="similarity">
    <text evidence="2">In the N-terminal section; belongs to the leguminous lectin family.</text>
</comment>
<dbReference type="InterPro" id="IPR008271">
    <property type="entry name" value="Ser/Thr_kinase_AS"/>
</dbReference>
<evidence type="ECO:0000256" key="9">
    <source>
        <dbReference type="ARBA" id="ARBA00022840"/>
    </source>
</evidence>
<dbReference type="SMART" id="SM00220">
    <property type="entry name" value="S_TKc"/>
    <property type="match status" value="1"/>
</dbReference>
<comment type="subcellular location">
    <subcellularLocation>
        <location evidence="1">Cell membrane</location>
        <topology evidence="1">Single-pass type I membrane protein</topology>
    </subcellularLocation>
</comment>
<keyword evidence="10" id="KW-1133">Transmembrane helix</keyword>
<keyword evidence="16" id="KW-1185">Reference proteome</keyword>
<keyword evidence="13" id="KW-0325">Glycoprotein</keyword>
<dbReference type="AlphaFoldDB" id="A0A6D2J2G2"/>
<evidence type="ECO:0000256" key="2">
    <source>
        <dbReference type="ARBA" id="ARBA00008536"/>
    </source>
</evidence>
<evidence type="ECO:0000256" key="12">
    <source>
        <dbReference type="ARBA" id="ARBA00023170"/>
    </source>
</evidence>
<protein>
    <recommendedName>
        <fullName evidence="14">Protein kinase domain-containing protein</fullName>
    </recommendedName>
</protein>
<evidence type="ECO:0000313" key="15">
    <source>
        <dbReference type="EMBL" id="CAA7033719.1"/>
    </source>
</evidence>
<sequence>MKFKDLYYATKGFKKKAFSDQAGLEAFTKVSCQDEEEDRREKSLNESRQGLKEFVSEIVSIGRMSHRNLVPLLGYCRRKDELLLVYDYMPNGSLDKYLHNNPEEWEQVVIHRDIKASNVLLDAEHNGRLGDFGLARLCGHGSDPLTTRVAGTWGYLAPDHIRTGKATTATDVFAFGVLLLEVACGRRPIEIQNESECDQREVEMVLKLGLLCSHSDPQARPTMRQVLNYLNGDAMLPDLSPFGLAWERDDAGNPHIVGELSYV</sequence>
<dbReference type="GO" id="GO:0030246">
    <property type="term" value="F:carbohydrate binding"/>
    <property type="evidence" value="ECO:0007669"/>
    <property type="project" value="UniProtKB-KW"/>
</dbReference>
<name>A0A6D2J2G2_9BRAS</name>
<keyword evidence="8" id="KW-0547">Nucleotide-binding</keyword>
<dbReference type="Gene3D" id="3.30.200.20">
    <property type="entry name" value="Phosphorylase Kinase, domain 1"/>
    <property type="match status" value="1"/>
</dbReference>
<dbReference type="InterPro" id="IPR050528">
    <property type="entry name" value="L-type_Lectin-RKs"/>
</dbReference>
<evidence type="ECO:0000256" key="10">
    <source>
        <dbReference type="ARBA" id="ARBA00022989"/>
    </source>
</evidence>
<organism evidence="15 16">
    <name type="scientific">Microthlaspi erraticum</name>
    <dbReference type="NCBI Taxonomy" id="1685480"/>
    <lineage>
        <taxon>Eukaryota</taxon>
        <taxon>Viridiplantae</taxon>
        <taxon>Streptophyta</taxon>
        <taxon>Embryophyta</taxon>
        <taxon>Tracheophyta</taxon>
        <taxon>Spermatophyta</taxon>
        <taxon>Magnoliopsida</taxon>
        <taxon>eudicotyledons</taxon>
        <taxon>Gunneridae</taxon>
        <taxon>Pentapetalae</taxon>
        <taxon>rosids</taxon>
        <taxon>malvids</taxon>
        <taxon>Brassicales</taxon>
        <taxon>Brassicaceae</taxon>
        <taxon>Coluteocarpeae</taxon>
        <taxon>Microthlaspi</taxon>
    </lineage>
</organism>
<dbReference type="Pfam" id="PF00069">
    <property type="entry name" value="Pkinase"/>
    <property type="match status" value="1"/>
</dbReference>
<evidence type="ECO:0000256" key="11">
    <source>
        <dbReference type="ARBA" id="ARBA00023136"/>
    </source>
</evidence>
<dbReference type="PROSITE" id="PS00108">
    <property type="entry name" value="PROTEIN_KINASE_ST"/>
    <property type="match status" value="1"/>
</dbReference>
<evidence type="ECO:0000256" key="3">
    <source>
        <dbReference type="ARBA" id="ARBA00010217"/>
    </source>
</evidence>
<keyword evidence="11" id="KW-0472">Membrane</keyword>
<keyword evidence="4" id="KW-1003">Cell membrane</keyword>
<dbReference type="PANTHER" id="PTHR27007">
    <property type="match status" value="1"/>
</dbReference>
<keyword evidence="6" id="KW-0732">Signal</keyword>
<dbReference type="GO" id="GO:0005524">
    <property type="term" value="F:ATP binding"/>
    <property type="evidence" value="ECO:0007669"/>
    <property type="project" value="UniProtKB-KW"/>
</dbReference>
<evidence type="ECO:0000256" key="8">
    <source>
        <dbReference type="ARBA" id="ARBA00022741"/>
    </source>
</evidence>
<dbReference type="FunFam" id="1.10.510.10:FF:000240">
    <property type="entry name" value="Lectin-domain containing receptor kinase A4.3"/>
    <property type="match status" value="1"/>
</dbReference>
<comment type="similarity">
    <text evidence="3">In the C-terminal section; belongs to the protein kinase superfamily. Ser/Thr protein kinase family.</text>
</comment>
<feature type="domain" description="Protein kinase" evidence="14">
    <location>
        <begin position="1"/>
        <end position="236"/>
    </location>
</feature>
<evidence type="ECO:0000313" key="16">
    <source>
        <dbReference type="Proteomes" id="UP000467841"/>
    </source>
</evidence>
<keyword evidence="7" id="KW-0430">Lectin</keyword>
<dbReference type="InterPro" id="IPR011009">
    <property type="entry name" value="Kinase-like_dom_sf"/>
</dbReference>
<dbReference type="Gene3D" id="1.10.510.10">
    <property type="entry name" value="Transferase(Phosphotransferase) domain 1"/>
    <property type="match status" value="1"/>
</dbReference>
<evidence type="ECO:0000256" key="1">
    <source>
        <dbReference type="ARBA" id="ARBA00004251"/>
    </source>
</evidence>